<evidence type="ECO:0000313" key="1">
    <source>
        <dbReference type="EMBL" id="KAL2651134.1"/>
    </source>
</evidence>
<protein>
    <submittedName>
        <fullName evidence="1">Uncharacterized protein</fullName>
    </submittedName>
</protein>
<comment type="caution">
    <text evidence="1">The sequence shown here is derived from an EMBL/GenBank/DDBJ whole genome shotgun (WGS) entry which is preliminary data.</text>
</comment>
<gene>
    <name evidence="1" type="ORF">R1flu_019262</name>
</gene>
<organism evidence="1 2">
    <name type="scientific">Riccia fluitans</name>
    <dbReference type="NCBI Taxonomy" id="41844"/>
    <lineage>
        <taxon>Eukaryota</taxon>
        <taxon>Viridiplantae</taxon>
        <taxon>Streptophyta</taxon>
        <taxon>Embryophyta</taxon>
        <taxon>Marchantiophyta</taxon>
        <taxon>Marchantiopsida</taxon>
        <taxon>Marchantiidae</taxon>
        <taxon>Marchantiales</taxon>
        <taxon>Ricciaceae</taxon>
        <taxon>Riccia</taxon>
    </lineage>
</organism>
<sequence length="106" mass="11905">MSRKGLFAWTVESYSYLLAELLVADLGFFLEGLAGGNVRVRRRVVARKQRTDDEKKNGSLSSSTGLSHAKEIVGVFSDNVERVLMRLRSTLILLRNQATDSYLVKQ</sequence>
<dbReference type="AlphaFoldDB" id="A0ABD1ZI59"/>
<name>A0ABD1ZI59_9MARC</name>
<dbReference type="EMBL" id="JBHFFA010000001">
    <property type="protein sequence ID" value="KAL2651134.1"/>
    <property type="molecule type" value="Genomic_DNA"/>
</dbReference>
<accession>A0ABD1ZI59</accession>
<proteinExistence type="predicted"/>
<keyword evidence="2" id="KW-1185">Reference proteome</keyword>
<reference evidence="1 2" key="1">
    <citation type="submission" date="2024-09" db="EMBL/GenBank/DDBJ databases">
        <title>Chromosome-scale assembly of Riccia fluitans.</title>
        <authorList>
            <person name="Paukszto L."/>
            <person name="Sawicki J."/>
            <person name="Karawczyk K."/>
            <person name="Piernik-Szablinska J."/>
            <person name="Szczecinska M."/>
            <person name="Mazdziarz M."/>
        </authorList>
    </citation>
    <scope>NUCLEOTIDE SEQUENCE [LARGE SCALE GENOMIC DNA]</scope>
    <source>
        <strain evidence="1">Rf_01</strain>
        <tissue evidence="1">Aerial parts of the thallus</tissue>
    </source>
</reference>
<dbReference type="Proteomes" id="UP001605036">
    <property type="component" value="Unassembled WGS sequence"/>
</dbReference>
<evidence type="ECO:0000313" key="2">
    <source>
        <dbReference type="Proteomes" id="UP001605036"/>
    </source>
</evidence>